<dbReference type="SUPFAM" id="SSF55021">
    <property type="entry name" value="ACT-like"/>
    <property type="match status" value="1"/>
</dbReference>
<dbReference type="GO" id="GO:0009094">
    <property type="term" value="P:L-phenylalanine biosynthetic process"/>
    <property type="evidence" value="ECO:0007669"/>
    <property type="project" value="UniProtKB-UniPathway"/>
</dbReference>
<organism evidence="8 9">
    <name type="scientific">Haematospirillum jordaniae</name>
    <dbReference type="NCBI Taxonomy" id="1549855"/>
    <lineage>
        <taxon>Bacteria</taxon>
        <taxon>Pseudomonadati</taxon>
        <taxon>Pseudomonadota</taxon>
        <taxon>Alphaproteobacteria</taxon>
        <taxon>Rhodospirillales</taxon>
        <taxon>Novispirillaceae</taxon>
        <taxon>Haematospirillum</taxon>
    </lineage>
</organism>
<evidence type="ECO:0000256" key="2">
    <source>
        <dbReference type="ARBA" id="ARBA00013147"/>
    </source>
</evidence>
<sequence length="293" mass="31928">MPNTQHSMSVAFQGMPGAYSHIACSDVFPDLDVLPCISFEDALAAVRNEQARYAMIPIENSLAGRVADIHHLLPDSGLHIIGEYYLPVHHHLLGVPGSRLEDIRTVYSHVHAIGQCRTLIRDLGLNAVIAADTAGSARDIASLGDPQVAAIASALAGEIHGLVSLKANVEDATHNTTRFVVMARTPLVPAVESGPVVTGLIFQVRNVPSSLYKALGGFATNNVNMSRLESYQINGQFISTRFFAEIEGHPASPSMIRAMEELEFFSTEVRILGVWPAHPYRFRARNRDMVPEQ</sequence>
<dbReference type="UniPathway" id="UPA00121">
    <property type="reaction ID" value="UER00345"/>
</dbReference>
<protein>
    <recommendedName>
        <fullName evidence="2">prephenate dehydratase</fullName>
        <ecNumber evidence="2">4.2.1.51</ecNumber>
    </recommendedName>
</protein>
<dbReference type="InterPro" id="IPR002912">
    <property type="entry name" value="ACT_dom"/>
</dbReference>
<dbReference type="PIRSF" id="PIRSF001500">
    <property type="entry name" value="Chor_mut_pdt_Ppr"/>
    <property type="match status" value="1"/>
</dbReference>
<dbReference type="GO" id="GO:0005737">
    <property type="term" value="C:cytoplasm"/>
    <property type="evidence" value="ECO:0007669"/>
    <property type="project" value="TreeGrafter"/>
</dbReference>
<dbReference type="PROSITE" id="PS51671">
    <property type="entry name" value="ACT"/>
    <property type="match status" value="1"/>
</dbReference>
<evidence type="ECO:0000256" key="4">
    <source>
        <dbReference type="ARBA" id="ARBA00023141"/>
    </source>
</evidence>
<dbReference type="PANTHER" id="PTHR21022:SF19">
    <property type="entry name" value="PREPHENATE DEHYDRATASE-RELATED"/>
    <property type="match status" value="1"/>
</dbReference>
<dbReference type="RefSeq" id="WP_066132422.1">
    <property type="nucleotide sequence ID" value="NZ_JAAVSX010000005.1"/>
</dbReference>
<comment type="catalytic activity">
    <reaction evidence="7">
        <text>prephenate + H(+) = 3-phenylpyruvate + CO2 + H2O</text>
        <dbReference type="Rhea" id="RHEA:21648"/>
        <dbReference type="ChEBI" id="CHEBI:15377"/>
        <dbReference type="ChEBI" id="CHEBI:15378"/>
        <dbReference type="ChEBI" id="CHEBI:16526"/>
        <dbReference type="ChEBI" id="CHEBI:18005"/>
        <dbReference type="ChEBI" id="CHEBI:29934"/>
        <dbReference type="EC" id="4.2.1.51"/>
    </reaction>
</comment>
<dbReference type="CDD" id="cd13631">
    <property type="entry name" value="PBP2_Ct-PDT_like"/>
    <property type="match status" value="1"/>
</dbReference>
<dbReference type="Pfam" id="PF00800">
    <property type="entry name" value="PDT"/>
    <property type="match status" value="1"/>
</dbReference>
<dbReference type="EMBL" id="CP014525">
    <property type="protein sequence ID" value="AMW34043.1"/>
    <property type="molecule type" value="Genomic_DNA"/>
</dbReference>
<dbReference type="InterPro" id="IPR045865">
    <property type="entry name" value="ACT-like_dom_sf"/>
</dbReference>
<evidence type="ECO:0000256" key="3">
    <source>
        <dbReference type="ARBA" id="ARBA00022605"/>
    </source>
</evidence>
<evidence type="ECO:0000313" key="8">
    <source>
        <dbReference type="EMBL" id="AMW34043.1"/>
    </source>
</evidence>
<dbReference type="InterPro" id="IPR008242">
    <property type="entry name" value="Chor_mutase/pphenate_deHydtase"/>
</dbReference>
<dbReference type="Gene3D" id="3.40.190.10">
    <property type="entry name" value="Periplasmic binding protein-like II"/>
    <property type="match status" value="2"/>
</dbReference>
<keyword evidence="9" id="KW-1185">Reference proteome</keyword>
<comment type="pathway">
    <text evidence="1">Amino-acid biosynthesis; L-phenylalanine biosynthesis; phenylpyruvate from prephenate: step 1/1.</text>
</comment>
<accession>A0A143DCP6</accession>
<dbReference type="EC" id="4.2.1.51" evidence="2"/>
<reference evidence="8 9" key="1">
    <citation type="submission" date="2016-02" db="EMBL/GenBank/DDBJ databases">
        <title>Complete Genome of H5569, the type strain of the newly described species Haematospirillium jordaniae.</title>
        <authorList>
            <person name="Nicholson A.C."/>
            <person name="Humrighouse B.W."/>
            <person name="Loparov V."/>
            <person name="McQuiston J.R."/>
        </authorList>
    </citation>
    <scope>NUCLEOTIDE SEQUENCE [LARGE SCALE GENOMIC DNA]</scope>
    <source>
        <strain evidence="8 9">H5569</strain>
    </source>
</reference>
<keyword evidence="3" id="KW-0028">Amino-acid biosynthesis</keyword>
<dbReference type="OrthoDB" id="9802281at2"/>
<keyword evidence="5" id="KW-0584">Phenylalanine biosynthesis</keyword>
<proteinExistence type="predicted"/>
<evidence type="ECO:0000256" key="1">
    <source>
        <dbReference type="ARBA" id="ARBA00004741"/>
    </source>
</evidence>
<dbReference type="Proteomes" id="UP000076066">
    <property type="component" value="Chromosome"/>
</dbReference>
<gene>
    <name evidence="8" type="ORF">AY555_01370</name>
</gene>
<dbReference type="InterPro" id="IPR001086">
    <property type="entry name" value="Preph_deHydtase"/>
</dbReference>
<evidence type="ECO:0000256" key="7">
    <source>
        <dbReference type="ARBA" id="ARBA00047848"/>
    </source>
</evidence>
<dbReference type="PROSITE" id="PS51171">
    <property type="entry name" value="PREPHENATE_DEHYDR_3"/>
    <property type="match status" value="1"/>
</dbReference>
<evidence type="ECO:0000256" key="5">
    <source>
        <dbReference type="ARBA" id="ARBA00023222"/>
    </source>
</evidence>
<dbReference type="NCBIfam" id="NF008866">
    <property type="entry name" value="PRK11899.1"/>
    <property type="match status" value="1"/>
</dbReference>
<name>A0A143DCP6_9PROT</name>
<dbReference type="SUPFAM" id="SSF53850">
    <property type="entry name" value="Periplasmic binding protein-like II"/>
    <property type="match status" value="1"/>
</dbReference>
<dbReference type="AlphaFoldDB" id="A0A143DCP6"/>
<dbReference type="KEGG" id="hjo:AY555_01370"/>
<dbReference type="STRING" id="1549855.AY555_01370"/>
<evidence type="ECO:0000313" key="9">
    <source>
        <dbReference type="Proteomes" id="UP000076066"/>
    </source>
</evidence>
<dbReference type="PANTHER" id="PTHR21022">
    <property type="entry name" value="PREPHENATE DEHYDRATASE P PROTEIN"/>
    <property type="match status" value="1"/>
</dbReference>
<dbReference type="GO" id="GO:0004664">
    <property type="term" value="F:prephenate dehydratase activity"/>
    <property type="evidence" value="ECO:0007669"/>
    <property type="project" value="UniProtKB-EC"/>
</dbReference>
<dbReference type="Gene3D" id="3.30.70.260">
    <property type="match status" value="1"/>
</dbReference>
<evidence type="ECO:0000256" key="6">
    <source>
        <dbReference type="ARBA" id="ARBA00023239"/>
    </source>
</evidence>
<keyword evidence="4" id="KW-0057">Aromatic amino acid biosynthesis</keyword>
<keyword evidence="6" id="KW-0456">Lyase</keyword>
<dbReference type="CDD" id="cd04905">
    <property type="entry name" value="ACT_CM-PDT"/>
    <property type="match status" value="1"/>
</dbReference>